<keyword evidence="9" id="KW-0206">Cytoskeleton</keyword>
<dbReference type="FunFam" id="3.40.50.300:FF:000362">
    <property type="entry name" value="Dynein, axonemal, heavy chain 6"/>
    <property type="match status" value="1"/>
</dbReference>
<sequence>MELVDVLSKNYGQNEFREDLRKLYGQAGADGKPTVFLLNDTQIVKESFLEDLNCILGSGEVPGLFDYQTKDLIIKRMRAACGREEKIPDHPDAAMQFLIQRVRDRLHIVLCMSPIGDSFRRRCRMFPSLVNCCTIDWVANWPQNALYSVAFRFFSNSQLLRDIAKQQQLNEAQAAQAKIAEQKAAATAAAKAAVIAKNRGQSNMQLLPPKTPVPVITQQTQQQVTGDAALPIAERLSKICVFIHSSVEEASDRFQKEMKRRTYITPALFLEMVNLFFKILQDNIQKQNEQITKYEGGMTVLNETKKQVATMQEELRKMEPVLVKQSEQIRELMQKIGSDTAHTEEVRAAVAIEEAFVKEEADKAQILADDAQAELDKITPVFEEANRALESLSKAAVNEVRTFANPPEAVKRVMFAVCTLFGRKLDWDSARQMLSQANFIGTLIHFDIADITDQLDRRMRKDFLDDPDFKPDKVESVSKAAANICQWIVAIVEFARVSKIIEPKKQAAQDAHNKLADLQEKLEDKRKQLTDLEDALKVMQAQFDAKKQEQSKTEADIAQTRKRFVNAEKLVSALGDEGVRWQQQLKLLEESSQYLQGSALISSAMLSYVGPFTSSYRRDLIISWIEQCEDLNILVSPEKEEQDQNSKDKEKDKNFGKDNQSQNSQIKDSANDKQKRKSKVKKNDEVGNKQSTLKKNQQSSLKKGQLNKQQQQQDEENDDEDDDGDEDEEENKEEEFDDSPPFALDEILSTPVMTRDWNIQGLPSDSLSIENAVLVTNTRKWPLLIDPQGQANRWIRAKERDNKLRVLRMNEQHFLRTLTNAVRFGQPVMLEDVGETLDPQLAPLLTQQTVKQGGRTILRLGDQDVDFNPSFRLYITTKLANPHFLPDLFIKSTIINFTVTSQGLEEQLLADVVGNEKSELEEAKDKLVRDMAADAKLLVQTEAKILALMRNTTVQQLLDDTSLIVSLDQAKKTSKEIIERVKQAQITEKQLMKARNEYRPMAVRGSVLYFAIVDLAQLDPINQPSPEKITQDKDKEKEKLEKQLKSRQSKSHIPQLETQKQHSSLQLNSAQLPALPPSADASQRKQGPQFAQSPPLDLIRAHKDSSKSTPIIFILSSGADPTQHVLRFAQSKGYEGRLHLLSLGQGQGPIALQLLKNATSRGDWVFLQNCHLAASWMPELERVCLSYQVQETAPTHNEFRLFLSAMPTSSFPVAVLQNGIKLTNEPPAGVRANMHRSIGALAPEVYEEGV</sequence>
<organism evidence="16 17">
    <name type="scientific">Streblomastix strix</name>
    <dbReference type="NCBI Taxonomy" id="222440"/>
    <lineage>
        <taxon>Eukaryota</taxon>
        <taxon>Metamonada</taxon>
        <taxon>Preaxostyla</taxon>
        <taxon>Oxymonadida</taxon>
        <taxon>Streblomastigidae</taxon>
        <taxon>Streblomastix</taxon>
    </lineage>
</organism>
<evidence type="ECO:0000259" key="15">
    <source>
        <dbReference type="Pfam" id="PF12781"/>
    </source>
</evidence>
<evidence type="ECO:0000256" key="11">
    <source>
        <dbReference type="SAM" id="MobiDB-lite"/>
    </source>
</evidence>
<evidence type="ECO:0000256" key="3">
    <source>
        <dbReference type="ARBA" id="ARBA00022701"/>
    </source>
</evidence>
<dbReference type="InterPro" id="IPR026983">
    <property type="entry name" value="DHC"/>
</dbReference>
<dbReference type="GO" id="GO:0007018">
    <property type="term" value="P:microtubule-based movement"/>
    <property type="evidence" value="ECO:0007669"/>
    <property type="project" value="InterPro"/>
</dbReference>
<keyword evidence="6" id="KW-0243">Dynein</keyword>
<keyword evidence="16" id="KW-0282">Flagellum</keyword>
<evidence type="ECO:0000259" key="13">
    <source>
        <dbReference type="Pfam" id="PF12777"/>
    </source>
</evidence>
<dbReference type="Pfam" id="PF12777">
    <property type="entry name" value="MT"/>
    <property type="match status" value="1"/>
</dbReference>
<dbReference type="InterPro" id="IPR004273">
    <property type="entry name" value="Dynein_heavy_D6_P-loop"/>
</dbReference>
<keyword evidence="7 10" id="KW-0175">Coiled coil</keyword>
<dbReference type="FunFam" id="3.40.50.300:FF:001145">
    <property type="entry name" value="Putative dynein heavy chain"/>
    <property type="match status" value="1"/>
</dbReference>
<dbReference type="GO" id="GO:0030286">
    <property type="term" value="C:dynein complex"/>
    <property type="evidence" value="ECO:0007669"/>
    <property type="project" value="UniProtKB-KW"/>
</dbReference>
<protein>
    <submittedName>
        <fullName evidence="16">Putative Dynein-1-beta heavy chain, flagellar inner arm I1 complex</fullName>
    </submittedName>
</protein>
<evidence type="ECO:0000256" key="8">
    <source>
        <dbReference type="ARBA" id="ARBA00023175"/>
    </source>
</evidence>
<evidence type="ECO:0000256" key="1">
    <source>
        <dbReference type="ARBA" id="ARBA00004245"/>
    </source>
</evidence>
<dbReference type="GO" id="GO:0051959">
    <property type="term" value="F:dynein light intermediate chain binding"/>
    <property type="evidence" value="ECO:0007669"/>
    <property type="project" value="InterPro"/>
</dbReference>
<dbReference type="GO" id="GO:0005874">
    <property type="term" value="C:microtubule"/>
    <property type="evidence" value="ECO:0007669"/>
    <property type="project" value="UniProtKB-KW"/>
</dbReference>
<keyword evidence="2" id="KW-0963">Cytoplasm</keyword>
<feature type="compositionally biased region" description="Low complexity" evidence="11">
    <location>
        <begin position="697"/>
        <end position="712"/>
    </location>
</feature>
<dbReference type="Pfam" id="PF12781">
    <property type="entry name" value="AAA_9"/>
    <property type="match status" value="1"/>
</dbReference>
<dbReference type="Proteomes" id="UP000324800">
    <property type="component" value="Unassembled WGS sequence"/>
</dbReference>
<feature type="compositionally biased region" description="Polar residues" evidence="11">
    <location>
        <begin position="657"/>
        <end position="668"/>
    </location>
</feature>
<feature type="compositionally biased region" description="Polar residues" evidence="11">
    <location>
        <begin position="1056"/>
        <end position="1071"/>
    </location>
</feature>
<dbReference type="GO" id="GO:0008569">
    <property type="term" value="F:minus-end-directed microtubule motor activity"/>
    <property type="evidence" value="ECO:0007669"/>
    <property type="project" value="InterPro"/>
</dbReference>
<dbReference type="PANTHER" id="PTHR22878:SF68">
    <property type="entry name" value="DYNEIN HEAVY CHAIN 6, AXONEMAL-LIKE"/>
    <property type="match status" value="1"/>
</dbReference>
<keyword evidence="4" id="KW-0547">Nucleotide-binding</keyword>
<dbReference type="InterPro" id="IPR024743">
    <property type="entry name" value="Dynein_HC_stalk"/>
</dbReference>
<dbReference type="FunFam" id="1.20.920.20:FF:000001">
    <property type="entry name" value="dynein heavy chain 2, axonemal"/>
    <property type="match status" value="1"/>
</dbReference>
<dbReference type="InterPro" id="IPR035706">
    <property type="entry name" value="AAA_9"/>
</dbReference>
<dbReference type="InterPro" id="IPR027417">
    <property type="entry name" value="P-loop_NTPase"/>
</dbReference>
<feature type="compositionally biased region" description="Basic and acidic residues" evidence="11">
    <location>
        <begin position="1029"/>
        <end position="1044"/>
    </location>
</feature>
<feature type="domain" description="Dynein heavy chain AAA module D4" evidence="14">
    <location>
        <begin position="7"/>
        <end position="176"/>
    </location>
</feature>
<keyword evidence="3" id="KW-0493">Microtubule</keyword>
<feature type="domain" description="Dynein heavy chain ATP-binding dynein motor region" evidence="15">
    <location>
        <begin position="755"/>
        <end position="977"/>
    </location>
</feature>
<evidence type="ECO:0000313" key="17">
    <source>
        <dbReference type="Proteomes" id="UP000324800"/>
    </source>
</evidence>
<dbReference type="PANTHER" id="PTHR22878">
    <property type="entry name" value="DYNEIN HEAVY CHAIN 6, AXONEMAL-LIKE-RELATED"/>
    <property type="match status" value="1"/>
</dbReference>
<dbReference type="GO" id="GO:0005524">
    <property type="term" value="F:ATP binding"/>
    <property type="evidence" value="ECO:0007669"/>
    <property type="project" value="UniProtKB-KW"/>
</dbReference>
<dbReference type="Pfam" id="PF03028">
    <property type="entry name" value="Dynein_heavy"/>
    <property type="match status" value="1"/>
</dbReference>
<feature type="non-terminal residue" evidence="16">
    <location>
        <position position="1250"/>
    </location>
</feature>
<feature type="region of interest" description="Disordered" evidence="11">
    <location>
        <begin position="636"/>
        <end position="744"/>
    </location>
</feature>
<feature type="coiled-coil region" evidence="10">
    <location>
        <begin position="505"/>
        <end position="549"/>
    </location>
</feature>
<evidence type="ECO:0000256" key="6">
    <source>
        <dbReference type="ARBA" id="ARBA00023017"/>
    </source>
</evidence>
<evidence type="ECO:0000313" key="16">
    <source>
        <dbReference type="EMBL" id="KAA6386742.1"/>
    </source>
</evidence>
<comment type="caution">
    <text evidence="16">The sequence shown here is derived from an EMBL/GenBank/DDBJ whole genome shotgun (WGS) entry which is preliminary data.</text>
</comment>
<feature type="region of interest" description="Disordered" evidence="11">
    <location>
        <begin position="1021"/>
        <end position="1095"/>
    </location>
</feature>
<evidence type="ECO:0000259" key="14">
    <source>
        <dbReference type="Pfam" id="PF12780"/>
    </source>
</evidence>
<feature type="domain" description="Dynein heavy chain AAA module D4" evidence="14">
    <location>
        <begin position="233"/>
        <end position="278"/>
    </location>
</feature>
<dbReference type="AlphaFoldDB" id="A0A5J4VW78"/>
<feature type="compositionally biased region" description="Acidic residues" evidence="11">
    <location>
        <begin position="713"/>
        <end position="738"/>
    </location>
</feature>
<evidence type="ECO:0000256" key="4">
    <source>
        <dbReference type="ARBA" id="ARBA00022741"/>
    </source>
</evidence>
<evidence type="ECO:0000256" key="2">
    <source>
        <dbReference type="ARBA" id="ARBA00022490"/>
    </source>
</evidence>
<dbReference type="InterPro" id="IPR024317">
    <property type="entry name" value="Dynein_heavy_chain_D4_dom"/>
</dbReference>
<evidence type="ECO:0000256" key="9">
    <source>
        <dbReference type="ARBA" id="ARBA00023212"/>
    </source>
</evidence>
<keyword evidence="16" id="KW-0966">Cell projection</keyword>
<evidence type="ECO:0000256" key="7">
    <source>
        <dbReference type="ARBA" id="ARBA00023054"/>
    </source>
</evidence>
<dbReference type="GO" id="GO:0045505">
    <property type="term" value="F:dynein intermediate chain binding"/>
    <property type="evidence" value="ECO:0007669"/>
    <property type="project" value="InterPro"/>
</dbReference>
<dbReference type="Pfam" id="PF12780">
    <property type="entry name" value="AAA_8"/>
    <property type="match status" value="2"/>
</dbReference>
<dbReference type="OrthoDB" id="5593012at2759"/>
<dbReference type="SUPFAM" id="SSF52540">
    <property type="entry name" value="P-loop containing nucleoside triphosphate hydrolases"/>
    <property type="match status" value="1"/>
</dbReference>
<keyword evidence="16" id="KW-0969">Cilium</keyword>
<feature type="compositionally biased region" description="Polar residues" evidence="11">
    <location>
        <begin position="1080"/>
        <end position="1092"/>
    </location>
</feature>
<feature type="domain" description="Dynein heavy chain region D6 P-loop" evidence="12">
    <location>
        <begin position="1107"/>
        <end position="1223"/>
    </location>
</feature>
<feature type="compositionally biased region" description="Basic and acidic residues" evidence="11">
    <location>
        <begin position="637"/>
        <end position="656"/>
    </location>
</feature>
<feature type="domain" description="Dynein heavy chain coiled coil stalk" evidence="13">
    <location>
        <begin position="294"/>
        <end position="621"/>
    </location>
</feature>
<dbReference type="EMBL" id="SNRW01004669">
    <property type="protein sequence ID" value="KAA6386742.1"/>
    <property type="molecule type" value="Genomic_DNA"/>
</dbReference>
<evidence type="ECO:0000256" key="5">
    <source>
        <dbReference type="ARBA" id="ARBA00022840"/>
    </source>
</evidence>
<evidence type="ECO:0000256" key="10">
    <source>
        <dbReference type="SAM" id="Coils"/>
    </source>
</evidence>
<dbReference type="Gene3D" id="3.40.50.300">
    <property type="entry name" value="P-loop containing nucleotide triphosphate hydrolases"/>
    <property type="match status" value="3"/>
</dbReference>
<gene>
    <name evidence="16" type="ORF">EZS28_017731</name>
</gene>
<dbReference type="Gene3D" id="6.10.140.1060">
    <property type="match status" value="1"/>
</dbReference>
<comment type="subcellular location">
    <subcellularLocation>
        <location evidence="1">Cytoplasm</location>
        <location evidence="1">Cytoskeleton</location>
    </subcellularLocation>
</comment>
<reference evidence="16 17" key="1">
    <citation type="submission" date="2019-03" db="EMBL/GenBank/DDBJ databases">
        <title>Single cell metagenomics reveals metabolic interactions within the superorganism composed of flagellate Streblomastix strix and complex community of Bacteroidetes bacteria on its surface.</title>
        <authorList>
            <person name="Treitli S.C."/>
            <person name="Kolisko M."/>
            <person name="Husnik F."/>
            <person name="Keeling P."/>
            <person name="Hampl V."/>
        </authorList>
    </citation>
    <scope>NUCLEOTIDE SEQUENCE [LARGE SCALE GENOMIC DNA]</scope>
    <source>
        <strain evidence="16">ST1C</strain>
    </source>
</reference>
<proteinExistence type="predicted"/>
<dbReference type="Gene3D" id="1.20.920.20">
    <property type="match status" value="1"/>
</dbReference>
<accession>A0A5J4VW78</accession>
<name>A0A5J4VW78_9EUKA</name>
<evidence type="ECO:0000259" key="12">
    <source>
        <dbReference type="Pfam" id="PF03028"/>
    </source>
</evidence>
<keyword evidence="5" id="KW-0067">ATP-binding</keyword>
<keyword evidence="8" id="KW-0505">Motor protein</keyword>